<reference evidence="12 13" key="2">
    <citation type="submission" date="2024-09" db="EMBL/GenBank/DDBJ databases">
        <title>Draft genome sequence of Candidatus Magnetaquicoccaceae bacterium FCR-1.</title>
        <authorList>
            <person name="Shimoshige H."/>
            <person name="Shimamura S."/>
            <person name="Taoka A."/>
            <person name="Kobayashi H."/>
            <person name="Maekawa T."/>
        </authorList>
    </citation>
    <scope>NUCLEOTIDE SEQUENCE [LARGE SCALE GENOMIC DNA]</scope>
    <source>
        <strain evidence="12 13">FCR-1</strain>
    </source>
</reference>
<dbReference type="PANTHER" id="PTHR22888">
    <property type="entry name" value="CYTOCHROME C OXIDASE, SUBUNIT II"/>
    <property type="match status" value="1"/>
</dbReference>
<evidence type="ECO:0000256" key="3">
    <source>
        <dbReference type="ARBA" id="ARBA00022448"/>
    </source>
</evidence>
<reference evidence="12 13" key="1">
    <citation type="submission" date="2024-05" db="EMBL/GenBank/DDBJ databases">
        <authorList>
            <consortium name="Candidatus Magnetaquicoccaceae bacterium FCR-1 genome sequencing consortium"/>
            <person name="Shimoshige H."/>
            <person name="Shimamura S."/>
            <person name="Taoka A."/>
            <person name="Kobayashi H."/>
            <person name="Maekawa T."/>
        </authorList>
    </citation>
    <scope>NUCLEOTIDE SEQUENCE [LARGE SCALE GENOMIC DNA]</scope>
    <source>
        <strain evidence="12 13">FCR-1</strain>
    </source>
</reference>
<keyword evidence="4" id="KW-0479">Metal-binding</keyword>
<feature type="transmembrane region" description="Helical" evidence="9">
    <location>
        <begin position="38"/>
        <end position="62"/>
    </location>
</feature>
<keyword evidence="9" id="KW-1133">Transmembrane helix</keyword>
<gene>
    <name evidence="12" type="primary">ctaC</name>
    <name evidence="12" type="ORF">SIID45300_00953</name>
</gene>
<dbReference type="InterPro" id="IPR045187">
    <property type="entry name" value="CcO_II"/>
</dbReference>
<feature type="domain" description="Cytochrome oxidase subunit II copper A binding" evidence="11">
    <location>
        <begin position="117"/>
        <end position="236"/>
    </location>
</feature>
<keyword evidence="9" id="KW-0812">Transmembrane</keyword>
<evidence type="ECO:0000256" key="8">
    <source>
        <dbReference type="ARBA" id="ARBA00047816"/>
    </source>
</evidence>
<accession>A0ABQ0C7H7</accession>
<dbReference type="InterPro" id="IPR008972">
    <property type="entry name" value="Cupredoxin"/>
</dbReference>
<name>A0ABQ0C7H7_9PROT</name>
<protein>
    <submittedName>
        <fullName evidence="12">Cytochrome c oxidase subunit II</fullName>
    </submittedName>
</protein>
<proteinExistence type="inferred from homology"/>
<comment type="similarity">
    <text evidence="2">Belongs to the cytochrome c oxidase subunit 2 family.</text>
</comment>
<evidence type="ECO:0000256" key="2">
    <source>
        <dbReference type="ARBA" id="ARBA00007866"/>
    </source>
</evidence>
<keyword evidence="7 9" id="KW-0472">Membrane</keyword>
<dbReference type="Gene3D" id="2.60.40.420">
    <property type="entry name" value="Cupredoxins - blue copper proteins"/>
    <property type="match status" value="1"/>
</dbReference>
<comment type="subcellular location">
    <subcellularLocation>
        <location evidence="1">Membrane</location>
    </subcellularLocation>
</comment>
<dbReference type="PROSITE" id="PS50857">
    <property type="entry name" value="COX2_CUA"/>
    <property type="match status" value="1"/>
</dbReference>
<evidence type="ECO:0000256" key="6">
    <source>
        <dbReference type="ARBA" id="ARBA00023008"/>
    </source>
</evidence>
<feature type="transmembrane region" description="Helical" evidence="9">
    <location>
        <begin position="83"/>
        <end position="103"/>
    </location>
</feature>
<keyword evidence="6" id="KW-0186">Copper</keyword>
<feature type="signal peptide" evidence="10">
    <location>
        <begin position="1"/>
        <end position="20"/>
    </location>
</feature>
<dbReference type="EMBL" id="BAAFGK010000004">
    <property type="protein sequence ID" value="GAB0056645.1"/>
    <property type="molecule type" value="Genomic_DNA"/>
</dbReference>
<evidence type="ECO:0000256" key="10">
    <source>
        <dbReference type="SAM" id="SignalP"/>
    </source>
</evidence>
<dbReference type="InterPro" id="IPR001505">
    <property type="entry name" value="Copper_CuA"/>
</dbReference>
<evidence type="ECO:0000256" key="7">
    <source>
        <dbReference type="ARBA" id="ARBA00023136"/>
    </source>
</evidence>
<evidence type="ECO:0000256" key="5">
    <source>
        <dbReference type="ARBA" id="ARBA00022982"/>
    </source>
</evidence>
<organism evidence="12 13">
    <name type="scientific">Candidatus Magnetaquiglobus chichijimensis</name>
    <dbReference type="NCBI Taxonomy" id="3141448"/>
    <lineage>
        <taxon>Bacteria</taxon>
        <taxon>Pseudomonadati</taxon>
        <taxon>Pseudomonadota</taxon>
        <taxon>Magnetococcia</taxon>
        <taxon>Magnetococcales</taxon>
        <taxon>Candidatus Magnetaquicoccaceae</taxon>
        <taxon>Candidatus Magnetaquiglobus</taxon>
    </lineage>
</organism>
<dbReference type="InterPro" id="IPR002429">
    <property type="entry name" value="CcO_II-like_C"/>
</dbReference>
<evidence type="ECO:0000256" key="1">
    <source>
        <dbReference type="ARBA" id="ARBA00004370"/>
    </source>
</evidence>
<evidence type="ECO:0000256" key="9">
    <source>
        <dbReference type="SAM" id="Phobius"/>
    </source>
</evidence>
<dbReference type="PROSITE" id="PS00078">
    <property type="entry name" value="COX2"/>
    <property type="match status" value="1"/>
</dbReference>
<comment type="caution">
    <text evidence="12">The sequence shown here is derived from an EMBL/GenBank/DDBJ whole genome shotgun (WGS) entry which is preliminary data.</text>
</comment>
<evidence type="ECO:0000256" key="4">
    <source>
        <dbReference type="ARBA" id="ARBA00022723"/>
    </source>
</evidence>
<comment type="catalytic activity">
    <reaction evidence="8">
        <text>4 Fe(II)-[cytochrome c] + O2 + 8 H(+)(in) = 4 Fe(III)-[cytochrome c] + 2 H2O + 4 H(+)(out)</text>
        <dbReference type="Rhea" id="RHEA:11436"/>
        <dbReference type="Rhea" id="RHEA-COMP:10350"/>
        <dbReference type="Rhea" id="RHEA-COMP:14399"/>
        <dbReference type="ChEBI" id="CHEBI:15377"/>
        <dbReference type="ChEBI" id="CHEBI:15378"/>
        <dbReference type="ChEBI" id="CHEBI:15379"/>
        <dbReference type="ChEBI" id="CHEBI:29033"/>
        <dbReference type="ChEBI" id="CHEBI:29034"/>
        <dbReference type="EC" id="7.1.1.9"/>
    </reaction>
</comment>
<evidence type="ECO:0000259" key="11">
    <source>
        <dbReference type="PROSITE" id="PS50857"/>
    </source>
</evidence>
<dbReference type="PANTHER" id="PTHR22888:SF9">
    <property type="entry name" value="CYTOCHROME C OXIDASE SUBUNIT 2"/>
    <property type="match status" value="1"/>
</dbReference>
<keyword evidence="5" id="KW-0249">Electron transport</keyword>
<feature type="chain" id="PRO_5047123329" evidence="10">
    <location>
        <begin position="21"/>
        <end position="241"/>
    </location>
</feature>
<dbReference type="RefSeq" id="WP_420904367.1">
    <property type="nucleotide sequence ID" value="NZ_BAAFGK010000004.1"/>
</dbReference>
<dbReference type="Proteomes" id="UP001628193">
    <property type="component" value="Unassembled WGS sequence"/>
</dbReference>
<keyword evidence="3" id="KW-0813">Transport</keyword>
<evidence type="ECO:0000313" key="12">
    <source>
        <dbReference type="EMBL" id="GAB0056645.1"/>
    </source>
</evidence>
<sequence>MKRAVSAMVLMGLGSAAALAEAGAKGGIPDPAASWNHLWHDVLLDLFIIGIIFLSAGLYWVWKYRADRPNQLGTAPKFDKITLIGLAVVPSFLFMADDFYLAAKGWTVWNEYRDVPRNAMEVKVTGSMWNWNFEYDNGVSSSFMVDSKEGDGLVVPVGKPVVLRMTSTDVVHSFFLPEYRVKEDLMPGRVTYLWFNPVKAGETIATCAEYCGNRHSFMWTKVKMVPQAEFDAWVAQKKQGA</sequence>
<dbReference type="Pfam" id="PF00116">
    <property type="entry name" value="COX2"/>
    <property type="match status" value="1"/>
</dbReference>
<keyword evidence="13" id="KW-1185">Reference proteome</keyword>
<evidence type="ECO:0000313" key="13">
    <source>
        <dbReference type="Proteomes" id="UP001628193"/>
    </source>
</evidence>
<keyword evidence="10" id="KW-0732">Signal</keyword>
<dbReference type="SUPFAM" id="SSF49503">
    <property type="entry name" value="Cupredoxins"/>
    <property type="match status" value="1"/>
</dbReference>